<dbReference type="InterPro" id="IPR052337">
    <property type="entry name" value="SAT4-like"/>
</dbReference>
<feature type="compositionally biased region" description="Low complexity" evidence="6">
    <location>
        <begin position="365"/>
        <end position="376"/>
    </location>
</feature>
<evidence type="ECO:0000256" key="4">
    <source>
        <dbReference type="ARBA" id="ARBA00023136"/>
    </source>
</evidence>
<feature type="region of interest" description="Disordered" evidence="6">
    <location>
        <begin position="424"/>
        <end position="468"/>
    </location>
</feature>
<keyword evidence="2 7" id="KW-0812">Transmembrane</keyword>
<reference evidence="9 10" key="2">
    <citation type="journal article" date="2015" name="Eukaryot. Cell">
        <title>Asexual propagation of a virulent clone complex in a human and feline outbreak of sporotrichosis.</title>
        <authorList>
            <person name="Teixeira Mde M."/>
            <person name="Rodrigues A.M."/>
            <person name="Tsui C.K."/>
            <person name="de Almeida L.G."/>
            <person name="Van Diepeningen A.D."/>
            <person name="van den Ende B.G."/>
            <person name="Fernandes G.F."/>
            <person name="Kano R."/>
            <person name="Hamelin R.C."/>
            <person name="Lopes-Bezerra L.M."/>
            <person name="Vasconcelos A.T."/>
            <person name="de Hoog S."/>
            <person name="de Camargo Z.P."/>
            <person name="Felipe M.S."/>
        </authorList>
    </citation>
    <scope>NUCLEOTIDE SEQUENCE [LARGE SCALE GENOMIC DNA]</scope>
    <source>
        <strain evidence="9 10">1099-18</strain>
    </source>
</reference>
<comment type="caution">
    <text evidence="9">The sequence shown here is derived from an EMBL/GenBank/DDBJ whole genome shotgun (WGS) entry which is preliminary data.</text>
</comment>
<keyword evidence="3 7" id="KW-1133">Transmembrane helix</keyword>
<feature type="transmembrane region" description="Helical" evidence="7">
    <location>
        <begin position="40"/>
        <end position="63"/>
    </location>
</feature>
<dbReference type="AlphaFoldDB" id="A0A0F2MJ60"/>
<reference evidence="9 10" key="1">
    <citation type="journal article" date="2014" name="BMC Genomics">
        <title>Comparative genomics of the major fungal agents of human and animal Sporotrichosis: Sporothrix schenckii and Sporothrix brasiliensis.</title>
        <authorList>
            <person name="Teixeira M.M."/>
            <person name="de Almeida L.G."/>
            <person name="Kubitschek-Barreira P."/>
            <person name="Alves F.L."/>
            <person name="Kioshima E.S."/>
            <person name="Abadio A.K."/>
            <person name="Fernandes L."/>
            <person name="Derengowski L.S."/>
            <person name="Ferreira K.S."/>
            <person name="Souza R.C."/>
            <person name="Ruiz J.C."/>
            <person name="de Andrade N.C."/>
            <person name="Paes H.C."/>
            <person name="Nicola A.M."/>
            <person name="Albuquerque P."/>
            <person name="Gerber A.L."/>
            <person name="Martins V.P."/>
            <person name="Peconick L.D."/>
            <person name="Neto A.V."/>
            <person name="Chaucanez C.B."/>
            <person name="Silva P.A."/>
            <person name="Cunha O.L."/>
            <person name="de Oliveira F.F."/>
            <person name="dos Santos T.C."/>
            <person name="Barros A.L."/>
            <person name="Soares M.A."/>
            <person name="de Oliveira L.M."/>
            <person name="Marini M.M."/>
            <person name="Villalobos-Duno H."/>
            <person name="Cunha M.M."/>
            <person name="de Hoog S."/>
            <person name="da Silveira J.F."/>
            <person name="Henrissat B."/>
            <person name="Nino-Vega G.A."/>
            <person name="Cisalpino P.S."/>
            <person name="Mora-Montes H.M."/>
            <person name="Almeida S.R."/>
            <person name="Stajich J.E."/>
            <person name="Lopes-Bezerra L.M."/>
            <person name="Vasconcelos A.T."/>
            <person name="Felipe M.S."/>
        </authorList>
    </citation>
    <scope>NUCLEOTIDE SEQUENCE [LARGE SCALE GENOMIC DNA]</scope>
    <source>
        <strain evidence="9 10">1099-18</strain>
    </source>
</reference>
<dbReference type="Proteomes" id="UP000033710">
    <property type="component" value="Unassembled WGS sequence"/>
</dbReference>
<evidence type="ECO:0000256" key="6">
    <source>
        <dbReference type="SAM" id="MobiDB-lite"/>
    </source>
</evidence>
<evidence type="ECO:0000259" key="8">
    <source>
        <dbReference type="Pfam" id="PF20684"/>
    </source>
</evidence>
<comment type="subcellular location">
    <subcellularLocation>
        <location evidence="1">Membrane</location>
        <topology evidence="1">Multi-pass membrane protein</topology>
    </subcellularLocation>
</comment>
<protein>
    <recommendedName>
        <fullName evidence="8">Rhodopsin domain-containing protein</fullName>
    </recommendedName>
</protein>
<feature type="transmembrane region" description="Helical" evidence="7">
    <location>
        <begin position="131"/>
        <end position="153"/>
    </location>
</feature>
<dbReference type="PANTHER" id="PTHR33048:SF2">
    <property type="entry name" value="SRPK"/>
    <property type="match status" value="1"/>
</dbReference>
<feature type="region of interest" description="Disordered" evidence="6">
    <location>
        <begin position="487"/>
        <end position="568"/>
    </location>
</feature>
<name>A0A0F2MJ60_SPOSC</name>
<dbReference type="Pfam" id="PF20684">
    <property type="entry name" value="Fung_rhodopsin"/>
    <property type="match status" value="1"/>
</dbReference>
<feature type="transmembrane region" description="Helical" evidence="7">
    <location>
        <begin position="214"/>
        <end position="236"/>
    </location>
</feature>
<feature type="compositionally biased region" description="Polar residues" evidence="6">
    <location>
        <begin position="284"/>
        <end position="296"/>
    </location>
</feature>
<evidence type="ECO:0000313" key="9">
    <source>
        <dbReference type="EMBL" id="KJR88211.1"/>
    </source>
</evidence>
<keyword evidence="4 7" id="KW-0472">Membrane</keyword>
<dbReference type="GO" id="GO:0016020">
    <property type="term" value="C:membrane"/>
    <property type="evidence" value="ECO:0007669"/>
    <property type="project" value="UniProtKB-SubCell"/>
</dbReference>
<gene>
    <name evidence="9" type="ORF">SPSK_07260</name>
</gene>
<proteinExistence type="inferred from homology"/>
<dbReference type="GeneID" id="27669201"/>
<accession>A0A0F2MJ60</accession>
<organism evidence="9 10">
    <name type="scientific">Sporothrix schenckii 1099-18</name>
    <dbReference type="NCBI Taxonomy" id="1397361"/>
    <lineage>
        <taxon>Eukaryota</taxon>
        <taxon>Fungi</taxon>
        <taxon>Dikarya</taxon>
        <taxon>Ascomycota</taxon>
        <taxon>Pezizomycotina</taxon>
        <taxon>Sordariomycetes</taxon>
        <taxon>Sordariomycetidae</taxon>
        <taxon>Ophiostomatales</taxon>
        <taxon>Ophiostomataceae</taxon>
        <taxon>Sporothrix</taxon>
    </lineage>
</organism>
<dbReference type="PANTHER" id="PTHR33048">
    <property type="entry name" value="PTH11-LIKE INTEGRAL MEMBRANE PROTEIN (AFU_ORTHOLOGUE AFUA_5G11245)"/>
    <property type="match status" value="1"/>
</dbReference>
<dbReference type="EMBL" id="AXCR01000004">
    <property type="protein sequence ID" value="KJR88211.1"/>
    <property type="molecule type" value="Genomic_DNA"/>
</dbReference>
<feature type="compositionally biased region" description="Low complexity" evidence="6">
    <location>
        <begin position="520"/>
        <end position="538"/>
    </location>
</feature>
<evidence type="ECO:0000313" key="10">
    <source>
        <dbReference type="Proteomes" id="UP000033710"/>
    </source>
</evidence>
<dbReference type="KEGG" id="ssck:SPSK_07260"/>
<dbReference type="VEuPathDB" id="FungiDB:SPSK_07260"/>
<evidence type="ECO:0000256" key="5">
    <source>
        <dbReference type="ARBA" id="ARBA00038359"/>
    </source>
</evidence>
<sequence>MSSFTTEAFALLGIGLGFIMLRTYARLSKTGMSGFKADDYLMLVAAVVYAAETALAYTVGAYWHGMANSGMTDAERAALSPDSEEYRMRINGSKTQVAGWSTYTLLLWLLKASMCTFYLRLTEGLNYHRRIYAGFVLIFTTWVAVLLSILLGCRPLSKNWQIYPDPGNHCQPAISRIDIFVTVVLNVATDIYLMSIPLPMLWKANLRPAKKIGLMVLFSGGIFVTTAAILRCILIITNPVTGAQQAGSWACRETFVAVVTSNAPMIFPLLRHWGGPLFSTMRSFSSRSKRTGNSTDGAGKTGGIGRSVNGMFILEDKSNSRGGFSVRSVNPIPNMTFSESEEYIYNEQQQQQQQDEHNRQRRSRSGNQQQSGGRSNVDYDIEQQYPAVSSSAGVGGSIGTGSAAVATVVPSGITKQVVLQITEEEGQRRRSTFGVSGGVAPGVTHHMNKNDNNNNNNNNNASDTDSAIDSRNSLDMLEKIAPGARQGNYFLTSNNPGSVQQRQKHQKQRSSNINNRAGDTNSLSTAATSAASPLAANSWDGKPPHSQSGDVSVEDSNRGGLTPSSRRR</sequence>
<feature type="transmembrane region" description="Helical" evidence="7">
    <location>
        <begin position="173"/>
        <end position="193"/>
    </location>
</feature>
<feature type="compositionally biased region" description="Polar residues" evidence="6">
    <location>
        <begin position="489"/>
        <end position="499"/>
    </location>
</feature>
<feature type="transmembrane region" description="Helical" evidence="7">
    <location>
        <begin position="97"/>
        <end position="119"/>
    </location>
</feature>
<feature type="region of interest" description="Disordered" evidence="6">
    <location>
        <begin position="284"/>
        <end position="303"/>
    </location>
</feature>
<feature type="region of interest" description="Disordered" evidence="6">
    <location>
        <begin position="346"/>
        <end position="376"/>
    </location>
</feature>
<feature type="compositionally biased region" description="Low complexity" evidence="6">
    <location>
        <begin position="450"/>
        <end position="460"/>
    </location>
</feature>
<dbReference type="RefSeq" id="XP_016590887.1">
    <property type="nucleotide sequence ID" value="XM_016733924.1"/>
</dbReference>
<evidence type="ECO:0000256" key="3">
    <source>
        <dbReference type="ARBA" id="ARBA00022989"/>
    </source>
</evidence>
<comment type="similarity">
    <text evidence="5">Belongs to the SAT4 family.</text>
</comment>
<dbReference type="OrthoDB" id="2988756at2759"/>
<evidence type="ECO:0000256" key="1">
    <source>
        <dbReference type="ARBA" id="ARBA00004141"/>
    </source>
</evidence>
<dbReference type="InterPro" id="IPR049326">
    <property type="entry name" value="Rhodopsin_dom_fungi"/>
</dbReference>
<feature type="domain" description="Rhodopsin" evidence="8">
    <location>
        <begin position="21"/>
        <end position="271"/>
    </location>
</feature>
<evidence type="ECO:0000256" key="7">
    <source>
        <dbReference type="SAM" id="Phobius"/>
    </source>
</evidence>
<evidence type="ECO:0000256" key="2">
    <source>
        <dbReference type="ARBA" id="ARBA00022692"/>
    </source>
</evidence>
<feature type="transmembrane region" description="Helical" evidence="7">
    <location>
        <begin position="6"/>
        <end position="25"/>
    </location>
</feature>